<accession>A0A9N9BW85</accession>
<evidence type="ECO:0000259" key="2">
    <source>
        <dbReference type="PROSITE" id="PS50118"/>
    </source>
</evidence>
<sequence>MVKSLEGKRDFPSSNSNNAILEKIDVTLPMNDALISILTKTPKKPLNSFFLFRKAYSHTLTSKHFRLSASEVSQRASAIWKAKSEPARQEFKKLADQIRENALTEICLPSSANQLKNKYKWRHMTQDPQNYKRSYNKRQFEKPLKPLKPTSAGLIQNQSHPYTDFFVEQAIEDHVNFVPSDIDFHPTHQLFTGFSNFNQPSFPPIPFNSDVFALFKYNVI</sequence>
<keyword evidence="1" id="KW-0539">Nucleus</keyword>
<dbReference type="SUPFAM" id="SSF47095">
    <property type="entry name" value="HMG-box"/>
    <property type="match status" value="1"/>
</dbReference>
<gene>
    <name evidence="3" type="ORF">AGERDE_LOCUS7986</name>
</gene>
<reference evidence="3" key="1">
    <citation type="submission" date="2021-06" db="EMBL/GenBank/DDBJ databases">
        <authorList>
            <person name="Kallberg Y."/>
            <person name="Tangrot J."/>
            <person name="Rosling A."/>
        </authorList>
    </citation>
    <scope>NUCLEOTIDE SEQUENCE</scope>
    <source>
        <strain evidence="3">MT106</strain>
    </source>
</reference>
<dbReference type="InterPro" id="IPR036910">
    <property type="entry name" value="HMG_box_dom_sf"/>
</dbReference>
<dbReference type="Proteomes" id="UP000789831">
    <property type="component" value="Unassembled WGS sequence"/>
</dbReference>
<proteinExistence type="predicted"/>
<dbReference type="GO" id="GO:0003677">
    <property type="term" value="F:DNA binding"/>
    <property type="evidence" value="ECO:0007669"/>
    <property type="project" value="UniProtKB-UniRule"/>
</dbReference>
<dbReference type="PROSITE" id="PS50118">
    <property type="entry name" value="HMG_BOX_2"/>
    <property type="match status" value="1"/>
</dbReference>
<dbReference type="Gene3D" id="1.10.30.10">
    <property type="entry name" value="High mobility group box domain"/>
    <property type="match status" value="1"/>
</dbReference>
<organism evidence="3 4">
    <name type="scientific">Ambispora gerdemannii</name>
    <dbReference type="NCBI Taxonomy" id="144530"/>
    <lineage>
        <taxon>Eukaryota</taxon>
        <taxon>Fungi</taxon>
        <taxon>Fungi incertae sedis</taxon>
        <taxon>Mucoromycota</taxon>
        <taxon>Glomeromycotina</taxon>
        <taxon>Glomeromycetes</taxon>
        <taxon>Archaeosporales</taxon>
        <taxon>Ambisporaceae</taxon>
        <taxon>Ambispora</taxon>
    </lineage>
</organism>
<dbReference type="OrthoDB" id="2096386at2759"/>
<keyword evidence="4" id="KW-1185">Reference proteome</keyword>
<dbReference type="Pfam" id="PF00505">
    <property type="entry name" value="HMG_box"/>
    <property type="match status" value="1"/>
</dbReference>
<evidence type="ECO:0000256" key="1">
    <source>
        <dbReference type="PROSITE-ProRule" id="PRU00267"/>
    </source>
</evidence>
<keyword evidence="1" id="KW-0238">DNA-binding</keyword>
<protein>
    <submittedName>
        <fullName evidence="3">6068_t:CDS:1</fullName>
    </submittedName>
</protein>
<dbReference type="EMBL" id="CAJVPL010001576">
    <property type="protein sequence ID" value="CAG8578188.1"/>
    <property type="molecule type" value="Genomic_DNA"/>
</dbReference>
<feature type="domain" description="HMG box" evidence="2">
    <location>
        <begin position="42"/>
        <end position="120"/>
    </location>
</feature>
<evidence type="ECO:0000313" key="3">
    <source>
        <dbReference type="EMBL" id="CAG8578188.1"/>
    </source>
</evidence>
<comment type="caution">
    <text evidence="3">The sequence shown here is derived from an EMBL/GenBank/DDBJ whole genome shotgun (WGS) entry which is preliminary data.</text>
</comment>
<dbReference type="AlphaFoldDB" id="A0A9N9BW85"/>
<dbReference type="InterPro" id="IPR009071">
    <property type="entry name" value="HMG_box_dom"/>
</dbReference>
<dbReference type="SMART" id="SM00398">
    <property type="entry name" value="HMG"/>
    <property type="match status" value="1"/>
</dbReference>
<dbReference type="GO" id="GO:0005634">
    <property type="term" value="C:nucleus"/>
    <property type="evidence" value="ECO:0007669"/>
    <property type="project" value="UniProtKB-UniRule"/>
</dbReference>
<evidence type="ECO:0000313" key="4">
    <source>
        <dbReference type="Proteomes" id="UP000789831"/>
    </source>
</evidence>
<feature type="DNA-binding region" description="HMG box" evidence="1">
    <location>
        <begin position="42"/>
        <end position="120"/>
    </location>
</feature>
<name>A0A9N9BW85_9GLOM</name>